<dbReference type="InterPro" id="IPR043519">
    <property type="entry name" value="NT_sf"/>
</dbReference>
<evidence type="ECO:0000256" key="1">
    <source>
        <dbReference type="SAM" id="MobiDB-lite"/>
    </source>
</evidence>
<evidence type="ECO:0000313" key="2">
    <source>
        <dbReference type="EMBL" id="KIL56827.1"/>
    </source>
</evidence>
<name>A0A0C2W6Q2_AMAMK</name>
<keyword evidence="3" id="KW-1185">Reference proteome</keyword>
<gene>
    <name evidence="2" type="ORF">M378DRAFT_172366</name>
</gene>
<accession>A0A0C2W6Q2</accession>
<dbReference type="CDD" id="cd05403">
    <property type="entry name" value="NT_KNTase_like"/>
    <property type="match status" value="1"/>
</dbReference>
<dbReference type="EMBL" id="KN818398">
    <property type="protein sequence ID" value="KIL56827.1"/>
    <property type="molecule type" value="Genomic_DNA"/>
</dbReference>
<dbReference type="SUPFAM" id="SSF81301">
    <property type="entry name" value="Nucleotidyltransferase"/>
    <property type="match status" value="1"/>
</dbReference>
<organism evidence="2 3">
    <name type="scientific">Amanita muscaria (strain Koide BX008)</name>
    <dbReference type="NCBI Taxonomy" id="946122"/>
    <lineage>
        <taxon>Eukaryota</taxon>
        <taxon>Fungi</taxon>
        <taxon>Dikarya</taxon>
        <taxon>Basidiomycota</taxon>
        <taxon>Agaricomycotina</taxon>
        <taxon>Agaricomycetes</taxon>
        <taxon>Agaricomycetidae</taxon>
        <taxon>Agaricales</taxon>
        <taxon>Pluteineae</taxon>
        <taxon>Amanitaceae</taxon>
        <taxon>Amanita</taxon>
    </lineage>
</organism>
<dbReference type="HOGENOM" id="CLU_903639_0_0_1"/>
<dbReference type="Gene3D" id="3.30.460.10">
    <property type="entry name" value="Beta Polymerase, domain 2"/>
    <property type="match status" value="1"/>
</dbReference>
<evidence type="ECO:0000313" key="3">
    <source>
        <dbReference type="Proteomes" id="UP000054549"/>
    </source>
</evidence>
<proteinExistence type="predicted"/>
<feature type="region of interest" description="Disordered" evidence="1">
    <location>
        <begin position="1"/>
        <end position="22"/>
    </location>
</feature>
<dbReference type="OrthoDB" id="3261616at2759"/>
<protein>
    <submittedName>
        <fullName evidence="2">Uncharacterized protein</fullName>
    </submittedName>
</protein>
<dbReference type="InParanoid" id="A0A0C2W6Q2"/>
<dbReference type="AlphaFoldDB" id="A0A0C2W6Q2"/>
<sequence length="274" mass="30547">MNTSPPSCLRPPPPHSRLSPSISTVPTTQLTLDRLSVLCHPVFEQERFNNPMAAWAGIFGSVQRGTQRPDSNVNFLIGYAAGTVWGRPSRMELSERLSEILGREVDVEVFTQNDYAFECVHIEALLTAKTIWGDPPSWVHSSREEAERQLREGYETMKRALQVASRLEAKLPSSQAEFVLAENKALRFSILRDALLVIATVKTLMHPFYYELASLIPLLSIKENAIRAALEGEVENSEDLGDIWNVVSDWINVVAVEGVMQAAEQTFSRAGLVP</sequence>
<dbReference type="Proteomes" id="UP000054549">
    <property type="component" value="Unassembled WGS sequence"/>
</dbReference>
<reference evidence="2 3" key="1">
    <citation type="submission" date="2014-04" db="EMBL/GenBank/DDBJ databases">
        <title>Evolutionary Origins and Diversification of the Mycorrhizal Mutualists.</title>
        <authorList>
            <consortium name="DOE Joint Genome Institute"/>
            <consortium name="Mycorrhizal Genomics Consortium"/>
            <person name="Kohler A."/>
            <person name="Kuo A."/>
            <person name="Nagy L.G."/>
            <person name="Floudas D."/>
            <person name="Copeland A."/>
            <person name="Barry K.W."/>
            <person name="Cichocki N."/>
            <person name="Veneault-Fourrey C."/>
            <person name="LaButti K."/>
            <person name="Lindquist E.A."/>
            <person name="Lipzen A."/>
            <person name="Lundell T."/>
            <person name="Morin E."/>
            <person name="Murat C."/>
            <person name="Riley R."/>
            <person name="Ohm R."/>
            <person name="Sun H."/>
            <person name="Tunlid A."/>
            <person name="Henrissat B."/>
            <person name="Grigoriev I.V."/>
            <person name="Hibbett D.S."/>
            <person name="Martin F."/>
        </authorList>
    </citation>
    <scope>NUCLEOTIDE SEQUENCE [LARGE SCALE GENOMIC DNA]</scope>
    <source>
        <strain evidence="2 3">Koide BX008</strain>
    </source>
</reference>